<accession>A0A7G3KEM3</accession>
<sequence>MHKLEEGYYYEFSNSVREREFKMKSSGNYDIVKFIGGKPFKVVSIDDDGVVYGIQNHDGDVLGVCWGPRDFAFFKRNFILAWVKGAGYQLVDGRGLLNASAINIQFVREIGYNPFQIVSVENHFGNIKTMRLAYVHPENSQLTKEMNFTLSSNEIQFFEEYVGPLIKGFVRGESCVDVVECRDPVHNMSKICSEIELPTAGWVDEQIEEQEKDRGQTDAEIMTEIARDVAELTPESPKIEVKGKIRFVVEDEITRLKAIEFLNNMVFK</sequence>
<protein>
    <submittedName>
        <fullName evidence="1">mRNA metabolism modulator</fullName>
    </submittedName>
</protein>
<evidence type="ECO:0000313" key="2">
    <source>
        <dbReference type="Proteomes" id="UP000516307"/>
    </source>
</evidence>
<evidence type="ECO:0000313" key="1">
    <source>
        <dbReference type="EMBL" id="QEA10490.1"/>
    </source>
</evidence>
<dbReference type="KEGG" id="vg:77925844"/>
<name>A0A7G3KEM3_9CAUD</name>
<dbReference type="EMBL" id="MN087708">
    <property type="protein sequence ID" value="QEA10490.1"/>
    <property type="molecule type" value="Genomic_DNA"/>
</dbReference>
<organism evidence="1 2">
    <name type="scientific">Enterobacter phage vB_EhoM-IME523</name>
    <dbReference type="NCBI Taxonomy" id="2596709"/>
    <lineage>
        <taxon>Viruses</taxon>
        <taxon>Duplodnaviria</taxon>
        <taxon>Heunggongvirae</taxon>
        <taxon>Uroviricota</taxon>
        <taxon>Caudoviricetes</taxon>
        <taxon>Pantevenvirales</taxon>
        <taxon>Straboviridae</taxon>
        <taxon>Tevenvirinae</taxon>
        <taxon>Kanagawavirus</taxon>
        <taxon>Kanagawavirus eclm</taxon>
    </lineage>
</organism>
<dbReference type="GeneID" id="77925844"/>
<dbReference type="Proteomes" id="UP000516307">
    <property type="component" value="Segment"/>
</dbReference>
<proteinExistence type="predicted"/>
<keyword evidence="2" id="KW-1185">Reference proteome</keyword>
<reference evidence="1 2" key="1">
    <citation type="submission" date="2019-06" db="EMBL/GenBank/DDBJ databases">
        <authorList>
            <person name="Lin W."/>
            <person name="Gao M."/>
            <person name="Li D."/>
        </authorList>
    </citation>
    <scope>NUCLEOTIDE SEQUENCE [LARGE SCALE GENOMIC DNA]</scope>
</reference>
<dbReference type="RefSeq" id="YP_010650262.1">
    <property type="nucleotide sequence ID" value="NC_070777.1"/>
</dbReference>